<dbReference type="AlphaFoldDB" id="A0A1L9P6Z7"/>
<organism evidence="6 7">
    <name type="scientific">Aspergillus versicolor CBS 583.65</name>
    <dbReference type="NCBI Taxonomy" id="1036611"/>
    <lineage>
        <taxon>Eukaryota</taxon>
        <taxon>Fungi</taxon>
        <taxon>Dikarya</taxon>
        <taxon>Ascomycota</taxon>
        <taxon>Pezizomycotina</taxon>
        <taxon>Eurotiomycetes</taxon>
        <taxon>Eurotiomycetidae</taxon>
        <taxon>Eurotiales</taxon>
        <taxon>Aspergillaceae</taxon>
        <taxon>Aspergillus</taxon>
        <taxon>Aspergillus subgen. Nidulantes</taxon>
    </lineage>
</organism>
<proteinExistence type="predicted"/>
<dbReference type="GeneID" id="63732150"/>
<name>A0A1L9P6Z7_ASPVE</name>
<evidence type="ECO:0000313" key="7">
    <source>
        <dbReference type="Proteomes" id="UP000184073"/>
    </source>
</evidence>
<dbReference type="OrthoDB" id="4078873at2759"/>
<dbReference type="VEuPathDB" id="FungiDB:ASPVEDRAFT_79017"/>
<protein>
    <recommendedName>
        <fullName evidence="8">Major facilitator superfamily (MFS) profile domain-containing protein</fullName>
    </recommendedName>
</protein>
<keyword evidence="7" id="KW-1185">Reference proteome</keyword>
<dbReference type="EMBL" id="KV878125">
    <property type="protein sequence ID" value="OJI97291.1"/>
    <property type="molecule type" value="Genomic_DNA"/>
</dbReference>
<feature type="transmembrane region" description="Helical" evidence="5">
    <location>
        <begin position="87"/>
        <end position="107"/>
    </location>
</feature>
<dbReference type="PANTHER" id="PTHR23501">
    <property type="entry name" value="MAJOR FACILITATOR SUPERFAMILY"/>
    <property type="match status" value="1"/>
</dbReference>
<sequence>MSSTTHHRIAAVVAVISVFSSIGGAIGSTIASAIWQSVFPAKLAEYLPLEDRDNLLSIYAMLDVRLGYPVGTPARVAIQRTYADAQAMMLAAGTAIWALGFLAAAMWRDTDVRGLKQVQGRVI</sequence>
<keyword evidence="2 5" id="KW-0812">Transmembrane</keyword>
<reference evidence="7" key="1">
    <citation type="journal article" date="2017" name="Genome Biol.">
        <title>Comparative genomics reveals high biological diversity and specific adaptations in the industrially and medically important fungal genus Aspergillus.</title>
        <authorList>
            <person name="de Vries R.P."/>
            <person name="Riley R."/>
            <person name="Wiebenga A."/>
            <person name="Aguilar-Osorio G."/>
            <person name="Amillis S."/>
            <person name="Uchima C.A."/>
            <person name="Anderluh G."/>
            <person name="Asadollahi M."/>
            <person name="Askin M."/>
            <person name="Barry K."/>
            <person name="Battaglia E."/>
            <person name="Bayram O."/>
            <person name="Benocci T."/>
            <person name="Braus-Stromeyer S.A."/>
            <person name="Caldana C."/>
            <person name="Canovas D."/>
            <person name="Cerqueira G.C."/>
            <person name="Chen F."/>
            <person name="Chen W."/>
            <person name="Choi C."/>
            <person name="Clum A."/>
            <person name="Dos Santos R.A."/>
            <person name="Damasio A.R."/>
            <person name="Diallinas G."/>
            <person name="Emri T."/>
            <person name="Fekete E."/>
            <person name="Flipphi M."/>
            <person name="Freyberg S."/>
            <person name="Gallo A."/>
            <person name="Gournas C."/>
            <person name="Habgood R."/>
            <person name="Hainaut M."/>
            <person name="Harispe M.L."/>
            <person name="Henrissat B."/>
            <person name="Hilden K.S."/>
            <person name="Hope R."/>
            <person name="Hossain A."/>
            <person name="Karabika E."/>
            <person name="Karaffa L."/>
            <person name="Karanyi Z."/>
            <person name="Krasevec N."/>
            <person name="Kuo A."/>
            <person name="Kusch H."/>
            <person name="LaButti K."/>
            <person name="Lagendijk E.L."/>
            <person name="Lapidus A."/>
            <person name="Levasseur A."/>
            <person name="Lindquist E."/>
            <person name="Lipzen A."/>
            <person name="Logrieco A.F."/>
            <person name="MacCabe A."/>
            <person name="Maekelae M.R."/>
            <person name="Malavazi I."/>
            <person name="Melin P."/>
            <person name="Meyer V."/>
            <person name="Mielnichuk N."/>
            <person name="Miskei M."/>
            <person name="Molnar A.P."/>
            <person name="Mule G."/>
            <person name="Ngan C.Y."/>
            <person name="Orejas M."/>
            <person name="Orosz E."/>
            <person name="Ouedraogo J.P."/>
            <person name="Overkamp K.M."/>
            <person name="Park H.-S."/>
            <person name="Perrone G."/>
            <person name="Piumi F."/>
            <person name="Punt P.J."/>
            <person name="Ram A.F."/>
            <person name="Ramon A."/>
            <person name="Rauscher S."/>
            <person name="Record E."/>
            <person name="Riano-Pachon D.M."/>
            <person name="Robert V."/>
            <person name="Roehrig J."/>
            <person name="Ruller R."/>
            <person name="Salamov A."/>
            <person name="Salih N.S."/>
            <person name="Samson R.A."/>
            <person name="Sandor E."/>
            <person name="Sanguinetti M."/>
            <person name="Schuetze T."/>
            <person name="Sepcic K."/>
            <person name="Shelest E."/>
            <person name="Sherlock G."/>
            <person name="Sophianopoulou V."/>
            <person name="Squina F.M."/>
            <person name="Sun H."/>
            <person name="Susca A."/>
            <person name="Todd R.B."/>
            <person name="Tsang A."/>
            <person name="Unkles S.E."/>
            <person name="van de Wiele N."/>
            <person name="van Rossen-Uffink D."/>
            <person name="Oliveira J.V."/>
            <person name="Vesth T.C."/>
            <person name="Visser J."/>
            <person name="Yu J.-H."/>
            <person name="Zhou M."/>
            <person name="Andersen M.R."/>
            <person name="Archer D.B."/>
            <person name="Baker S.E."/>
            <person name="Benoit I."/>
            <person name="Brakhage A.A."/>
            <person name="Braus G.H."/>
            <person name="Fischer R."/>
            <person name="Frisvad J.C."/>
            <person name="Goldman G.H."/>
            <person name="Houbraken J."/>
            <person name="Oakley B."/>
            <person name="Pocsi I."/>
            <person name="Scazzocchio C."/>
            <person name="Seiboth B."/>
            <person name="vanKuyk P.A."/>
            <person name="Wortman J."/>
            <person name="Dyer P.S."/>
            <person name="Grigoriev I.V."/>
        </authorList>
    </citation>
    <scope>NUCLEOTIDE SEQUENCE [LARGE SCALE GENOMIC DNA]</scope>
    <source>
        <strain evidence="7">CBS 583.65</strain>
    </source>
</reference>
<gene>
    <name evidence="6" type="ORF">ASPVEDRAFT_79017</name>
</gene>
<evidence type="ECO:0000256" key="1">
    <source>
        <dbReference type="ARBA" id="ARBA00004141"/>
    </source>
</evidence>
<keyword evidence="3 5" id="KW-1133">Transmembrane helix</keyword>
<dbReference type="GO" id="GO:0022857">
    <property type="term" value="F:transmembrane transporter activity"/>
    <property type="evidence" value="ECO:0007669"/>
    <property type="project" value="TreeGrafter"/>
</dbReference>
<evidence type="ECO:0008006" key="8">
    <source>
        <dbReference type="Google" id="ProtNLM"/>
    </source>
</evidence>
<evidence type="ECO:0000313" key="6">
    <source>
        <dbReference type="EMBL" id="OJI97291.1"/>
    </source>
</evidence>
<keyword evidence="4 5" id="KW-0472">Membrane</keyword>
<evidence type="ECO:0000256" key="3">
    <source>
        <dbReference type="ARBA" id="ARBA00022989"/>
    </source>
</evidence>
<evidence type="ECO:0000256" key="2">
    <source>
        <dbReference type="ARBA" id="ARBA00022692"/>
    </source>
</evidence>
<dbReference type="Proteomes" id="UP000184073">
    <property type="component" value="Unassembled WGS sequence"/>
</dbReference>
<accession>A0A1L9P6Z7</accession>
<dbReference type="GO" id="GO:0005886">
    <property type="term" value="C:plasma membrane"/>
    <property type="evidence" value="ECO:0007669"/>
    <property type="project" value="TreeGrafter"/>
</dbReference>
<comment type="subcellular location">
    <subcellularLocation>
        <location evidence="1">Membrane</location>
        <topology evidence="1">Multi-pass membrane protein</topology>
    </subcellularLocation>
</comment>
<feature type="transmembrane region" description="Helical" evidence="5">
    <location>
        <begin position="12"/>
        <end position="35"/>
    </location>
</feature>
<evidence type="ECO:0000256" key="4">
    <source>
        <dbReference type="ARBA" id="ARBA00023136"/>
    </source>
</evidence>
<dbReference type="PANTHER" id="PTHR23501:SF3">
    <property type="entry name" value="MAJOR FACILITATOR SUPERFAMILY (MFS) PROFILE DOMAIN-CONTAINING PROTEIN"/>
    <property type="match status" value="1"/>
</dbReference>
<dbReference type="RefSeq" id="XP_040663054.1">
    <property type="nucleotide sequence ID" value="XM_040816639.1"/>
</dbReference>
<evidence type="ECO:0000256" key="5">
    <source>
        <dbReference type="SAM" id="Phobius"/>
    </source>
</evidence>